<reference evidence="1 2" key="1">
    <citation type="submission" date="2020-06" db="EMBL/GenBank/DDBJ databases">
        <authorList>
            <person name="Li R."/>
            <person name="Bekaert M."/>
        </authorList>
    </citation>
    <scope>NUCLEOTIDE SEQUENCE [LARGE SCALE GENOMIC DNA]</scope>
    <source>
        <strain evidence="2">wild</strain>
    </source>
</reference>
<evidence type="ECO:0000313" key="1">
    <source>
        <dbReference type="EMBL" id="CAC5373243.1"/>
    </source>
</evidence>
<proteinExistence type="predicted"/>
<protein>
    <recommendedName>
        <fullName evidence="3">Reverse transcriptase domain-containing protein</fullName>
    </recommendedName>
</protein>
<dbReference type="Proteomes" id="UP000507470">
    <property type="component" value="Unassembled WGS sequence"/>
</dbReference>
<dbReference type="AlphaFoldDB" id="A0A6J8ATX1"/>
<name>A0A6J8ATX1_MYTCO</name>
<evidence type="ECO:0008006" key="3">
    <source>
        <dbReference type="Google" id="ProtNLM"/>
    </source>
</evidence>
<keyword evidence="2" id="KW-1185">Reference proteome</keyword>
<sequence length="269" mass="31461">MNDCLDYKTVKLQDGQSNKKRRTKKPWWSDRLTVLWNKVCEAEKDMLKCKITSRKREFRSVFIVKRKNFDREAQRAKRHYWRNKVLRIDELESGNQREFWKEIGRIGVGQERCKLIPMEVQLQNGEITNDKDSVLSEWKNTFYDLLNANDDSNTPGTSIDSQRIHKPDIECRGLHELNDEISIDEVQRAVRSLKMNKAVGVDDIPAELFENDIVLPLLHKLFNKCFFTGIIPEIWAKGIIHPIPKSSTGNLRTACKRKATDRLSDQPSY</sequence>
<dbReference type="EMBL" id="CACVKT020001887">
    <property type="protein sequence ID" value="CAC5373243.1"/>
    <property type="molecule type" value="Genomic_DNA"/>
</dbReference>
<organism evidence="1 2">
    <name type="scientific">Mytilus coruscus</name>
    <name type="common">Sea mussel</name>
    <dbReference type="NCBI Taxonomy" id="42192"/>
    <lineage>
        <taxon>Eukaryota</taxon>
        <taxon>Metazoa</taxon>
        <taxon>Spiralia</taxon>
        <taxon>Lophotrochozoa</taxon>
        <taxon>Mollusca</taxon>
        <taxon>Bivalvia</taxon>
        <taxon>Autobranchia</taxon>
        <taxon>Pteriomorphia</taxon>
        <taxon>Mytilida</taxon>
        <taxon>Mytiloidea</taxon>
        <taxon>Mytilidae</taxon>
        <taxon>Mytilinae</taxon>
        <taxon>Mytilus</taxon>
    </lineage>
</organism>
<gene>
    <name evidence="1" type="ORF">MCOR_11076</name>
</gene>
<accession>A0A6J8ATX1</accession>
<dbReference type="OrthoDB" id="6154581at2759"/>
<dbReference type="PANTHER" id="PTHR19446">
    <property type="entry name" value="REVERSE TRANSCRIPTASES"/>
    <property type="match status" value="1"/>
</dbReference>
<evidence type="ECO:0000313" key="2">
    <source>
        <dbReference type="Proteomes" id="UP000507470"/>
    </source>
</evidence>